<comment type="caution">
    <text evidence="1">The sequence shown here is derived from an EMBL/GenBank/DDBJ whole genome shotgun (WGS) entry which is preliminary data.</text>
</comment>
<accession>A0A066YUJ7</accession>
<keyword evidence="2" id="KW-1185">Reference proteome</keyword>
<reference evidence="1 2" key="1">
    <citation type="submission" date="2014-05" db="EMBL/GenBank/DDBJ databases">
        <title>Draft Genome Sequence of Kitasatospora cheerisanensis KCTC 2395.</title>
        <authorList>
            <person name="Nam D.H."/>
        </authorList>
    </citation>
    <scope>NUCLEOTIDE SEQUENCE [LARGE SCALE GENOMIC DNA]</scope>
    <source>
        <strain evidence="1 2">KCTC 2395</strain>
    </source>
</reference>
<dbReference type="Proteomes" id="UP000027178">
    <property type="component" value="Unassembled WGS sequence"/>
</dbReference>
<name>A0A066YUJ7_9ACTN</name>
<sequence length="45" mass="4786">MLLLVATLNAGPLQKLAVLLLGHTLATLLDDRAHGTFLAHSDPRP</sequence>
<evidence type="ECO:0000313" key="1">
    <source>
        <dbReference type="EMBL" id="KDN84922.1"/>
    </source>
</evidence>
<dbReference type="AlphaFoldDB" id="A0A066YUJ7"/>
<gene>
    <name evidence="1" type="ORF">KCH_34490</name>
</gene>
<proteinExistence type="predicted"/>
<dbReference type="EMBL" id="JNBY01000089">
    <property type="protein sequence ID" value="KDN84922.1"/>
    <property type="molecule type" value="Genomic_DNA"/>
</dbReference>
<protein>
    <submittedName>
        <fullName evidence="1">Uncharacterized protein</fullName>
    </submittedName>
</protein>
<evidence type="ECO:0000313" key="2">
    <source>
        <dbReference type="Proteomes" id="UP000027178"/>
    </source>
</evidence>
<organism evidence="1 2">
    <name type="scientific">Kitasatospora cheerisanensis KCTC 2395</name>
    <dbReference type="NCBI Taxonomy" id="1348663"/>
    <lineage>
        <taxon>Bacteria</taxon>
        <taxon>Bacillati</taxon>
        <taxon>Actinomycetota</taxon>
        <taxon>Actinomycetes</taxon>
        <taxon>Kitasatosporales</taxon>
        <taxon>Streptomycetaceae</taxon>
        <taxon>Kitasatospora</taxon>
    </lineage>
</organism>
<dbReference type="HOGENOM" id="CLU_3200941_0_0_11"/>